<keyword evidence="2" id="KW-0813">Transport</keyword>
<evidence type="ECO:0000256" key="5">
    <source>
        <dbReference type="ARBA" id="ARBA00022737"/>
    </source>
</evidence>
<dbReference type="PANTHER" id="PTHR43790">
    <property type="entry name" value="CARBOHYDRATE TRANSPORT ATP-BINDING PROTEIN MG119-RELATED"/>
    <property type="match status" value="1"/>
</dbReference>
<evidence type="ECO:0000256" key="7">
    <source>
        <dbReference type="ARBA" id="ARBA00022840"/>
    </source>
</evidence>
<dbReference type="RefSeq" id="WP_186872623.1">
    <property type="nucleotide sequence ID" value="NZ_JACOOR010000008.1"/>
</dbReference>
<feature type="domain" description="ABC transporter" evidence="10">
    <location>
        <begin position="5"/>
        <end position="245"/>
    </location>
</feature>
<evidence type="ECO:0000256" key="6">
    <source>
        <dbReference type="ARBA" id="ARBA00022741"/>
    </source>
</evidence>
<reference evidence="11" key="1">
    <citation type="submission" date="2020-08" db="EMBL/GenBank/DDBJ databases">
        <title>Genome public.</title>
        <authorList>
            <person name="Liu C."/>
            <person name="Sun Q."/>
        </authorList>
    </citation>
    <scope>NUCLEOTIDE SEQUENCE</scope>
    <source>
        <strain evidence="11">NSJ-68</strain>
    </source>
</reference>
<dbReference type="Proteomes" id="UP000649345">
    <property type="component" value="Unassembled WGS sequence"/>
</dbReference>
<dbReference type="InterPro" id="IPR017871">
    <property type="entry name" value="ABC_transporter-like_CS"/>
</dbReference>
<keyword evidence="12" id="KW-1185">Reference proteome</keyword>
<dbReference type="Pfam" id="PF00005">
    <property type="entry name" value="ABC_tran"/>
    <property type="match status" value="2"/>
</dbReference>
<comment type="caution">
    <text evidence="11">The sequence shown here is derived from an EMBL/GenBank/DDBJ whole genome shotgun (WGS) entry which is preliminary data.</text>
</comment>
<organism evidence="11 12">
    <name type="scientific">Anaerosacchariphilus hominis</name>
    <dbReference type="NCBI Taxonomy" id="2763017"/>
    <lineage>
        <taxon>Bacteria</taxon>
        <taxon>Bacillati</taxon>
        <taxon>Bacillota</taxon>
        <taxon>Clostridia</taxon>
        <taxon>Lachnospirales</taxon>
        <taxon>Lachnospiraceae</taxon>
        <taxon>Anaerosacchariphilus</taxon>
    </lineage>
</organism>
<protein>
    <submittedName>
        <fullName evidence="11">Sugar ABC transporter ATP-binding protein</fullName>
    </submittedName>
</protein>
<dbReference type="InterPro" id="IPR003439">
    <property type="entry name" value="ABC_transporter-like_ATP-bd"/>
</dbReference>
<dbReference type="GO" id="GO:0016887">
    <property type="term" value="F:ATP hydrolysis activity"/>
    <property type="evidence" value="ECO:0007669"/>
    <property type="project" value="InterPro"/>
</dbReference>
<dbReference type="AlphaFoldDB" id="A0A923LDY2"/>
<keyword evidence="5" id="KW-0677">Repeat</keyword>
<keyword evidence="7 11" id="KW-0067">ATP-binding</keyword>
<dbReference type="FunFam" id="3.40.50.300:FF:000127">
    <property type="entry name" value="Ribose import ATP-binding protein RbsA"/>
    <property type="match status" value="1"/>
</dbReference>
<keyword evidence="8" id="KW-1278">Translocase</keyword>
<dbReference type="SUPFAM" id="SSF52540">
    <property type="entry name" value="P-loop containing nucleoside triphosphate hydrolases"/>
    <property type="match status" value="2"/>
</dbReference>
<proteinExistence type="predicted"/>
<evidence type="ECO:0000256" key="2">
    <source>
        <dbReference type="ARBA" id="ARBA00022448"/>
    </source>
</evidence>
<evidence type="ECO:0000256" key="3">
    <source>
        <dbReference type="ARBA" id="ARBA00022475"/>
    </source>
</evidence>
<accession>A0A923LDY2</accession>
<evidence type="ECO:0000256" key="4">
    <source>
        <dbReference type="ARBA" id="ARBA00022597"/>
    </source>
</evidence>
<sequence length="506" mass="56104">MGTLVEMKNIRKEFPGVVALDSVSFDVKAGEVHLLLGENGAGKSTLMKILSGIYTPTQGTIVVNGEEFSELTPKKSKELGISIIYQELSVVNELSIAENMFVGKLPVKKWLNLIPVVDRAAYMKKAEEAARRVGLKKPVTTLVEDLSISEKQMVEIAKALVEDSKLLVMDEPTSSLTDEETQNLLKIIRELRESGIGIVYISHKMKELREIGDRVTILKDGTTVATKDMSEIHSEDEIISMMVGRQLQRTFFGEKDVVYEPENILFKAEDIRRKDGKTKGVSFELYRGEVLGVAGLVGAGRTELMNVIFAGESYESGKIYLDGKEIKIGTPYTSIKNGIAMITENRRETGIFPNFGIKENLVLVSRLLRSKWGGFYGTIQGKQEEQLAEKERAEMQVKCASLSQLITELSGGNQQKVIVGKWMAANAKMIIFDEPTKGIDIGTKTEMYRIMRTLAGQGVGVIMISSEMPELLGICDRIMVMNQGQKKGILDKSEVTEELILQTATM</sequence>
<dbReference type="PROSITE" id="PS00211">
    <property type="entry name" value="ABC_TRANSPORTER_1"/>
    <property type="match status" value="1"/>
</dbReference>
<keyword evidence="3" id="KW-1003">Cell membrane</keyword>
<keyword evidence="9" id="KW-0472">Membrane</keyword>
<comment type="subcellular location">
    <subcellularLocation>
        <location evidence="1">Cell membrane</location>
        <topology evidence="1">Peripheral membrane protein</topology>
    </subcellularLocation>
</comment>
<keyword evidence="6" id="KW-0547">Nucleotide-binding</keyword>
<dbReference type="InterPro" id="IPR050107">
    <property type="entry name" value="ABC_carbohydrate_import_ATPase"/>
</dbReference>
<evidence type="ECO:0000313" key="11">
    <source>
        <dbReference type="EMBL" id="MBC5660891.1"/>
    </source>
</evidence>
<dbReference type="InterPro" id="IPR003593">
    <property type="entry name" value="AAA+_ATPase"/>
</dbReference>
<evidence type="ECO:0000256" key="9">
    <source>
        <dbReference type="ARBA" id="ARBA00023136"/>
    </source>
</evidence>
<dbReference type="GO" id="GO:0005886">
    <property type="term" value="C:plasma membrane"/>
    <property type="evidence" value="ECO:0007669"/>
    <property type="project" value="UniProtKB-SubCell"/>
</dbReference>
<gene>
    <name evidence="11" type="ORF">H8S44_14105</name>
</gene>
<evidence type="ECO:0000259" key="10">
    <source>
        <dbReference type="PROSITE" id="PS50893"/>
    </source>
</evidence>
<name>A0A923LDY2_9FIRM</name>
<dbReference type="CDD" id="cd03215">
    <property type="entry name" value="ABC_Carb_Monos_II"/>
    <property type="match status" value="1"/>
</dbReference>
<evidence type="ECO:0000256" key="8">
    <source>
        <dbReference type="ARBA" id="ARBA00022967"/>
    </source>
</evidence>
<keyword evidence="4" id="KW-0762">Sugar transport</keyword>
<dbReference type="SMART" id="SM00382">
    <property type="entry name" value="AAA"/>
    <property type="match status" value="2"/>
</dbReference>
<dbReference type="InterPro" id="IPR027417">
    <property type="entry name" value="P-loop_NTPase"/>
</dbReference>
<dbReference type="EMBL" id="JACOOR010000008">
    <property type="protein sequence ID" value="MBC5660891.1"/>
    <property type="molecule type" value="Genomic_DNA"/>
</dbReference>
<dbReference type="Gene3D" id="3.40.50.300">
    <property type="entry name" value="P-loop containing nucleotide triphosphate hydrolases"/>
    <property type="match status" value="2"/>
</dbReference>
<dbReference type="PANTHER" id="PTHR43790:SF3">
    <property type="entry name" value="D-ALLOSE IMPORT ATP-BINDING PROTEIN ALSA-RELATED"/>
    <property type="match status" value="1"/>
</dbReference>
<evidence type="ECO:0000256" key="1">
    <source>
        <dbReference type="ARBA" id="ARBA00004202"/>
    </source>
</evidence>
<feature type="domain" description="ABC transporter" evidence="10">
    <location>
        <begin position="259"/>
        <end position="503"/>
    </location>
</feature>
<dbReference type="CDD" id="cd03216">
    <property type="entry name" value="ABC_Carb_Monos_I"/>
    <property type="match status" value="1"/>
</dbReference>
<evidence type="ECO:0000313" key="12">
    <source>
        <dbReference type="Proteomes" id="UP000649345"/>
    </source>
</evidence>
<dbReference type="PROSITE" id="PS50893">
    <property type="entry name" value="ABC_TRANSPORTER_2"/>
    <property type="match status" value="2"/>
</dbReference>
<dbReference type="GO" id="GO:0005524">
    <property type="term" value="F:ATP binding"/>
    <property type="evidence" value="ECO:0007669"/>
    <property type="project" value="UniProtKB-KW"/>
</dbReference>